<proteinExistence type="predicted"/>
<feature type="domain" description="DUF6532" evidence="1">
    <location>
        <begin position="55"/>
        <end position="240"/>
    </location>
</feature>
<reference evidence="2 3" key="1">
    <citation type="submission" date="2016-10" db="EMBL/GenBank/DDBJ databases">
        <title>Genome sequence of the basidiomycete white-rot fungus Trametes pubescens.</title>
        <authorList>
            <person name="Makela M.R."/>
            <person name="Granchi Z."/>
            <person name="Peng M."/>
            <person name="De Vries R.P."/>
            <person name="Grigoriev I."/>
            <person name="Riley R."/>
            <person name="Hilden K."/>
        </authorList>
    </citation>
    <scope>NUCLEOTIDE SEQUENCE [LARGE SCALE GENOMIC DNA]</scope>
    <source>
        <strain evidence="2 3">FBCC735</strain>
    </source>
</reference>
<dbReference type="InterPro" id="IPR045341">
    <property type="entry name" value="DUF6532"/>
</dbReference>
<protein>
    <recommendedName>
        <fullName evidence="1">DUF6532 domain-containing protein</fullName>
    </recommendedName>
</protein>
<dbReference type="OrthoDB" id="2751838at2759"/>
<organism evidence="2 3">
    <name type="scientific">Trametes pubescens</name>
    <name type="common">White-rot fungus</name>
    <dbReference type="NCBI Taxonomy" id="154538"/>
    <lineage>
        <taxon>Eukaryota</taxon>
        <taxon>Fungi</taxon>
        <taxon>Dikarya</taxon>
        <taxon>Basidiomycota</taxon>
        <taxon>Agaricomycotina</taxon>
        <taxon>Agaricomycetes</taxon>
        <taxon>Polyporales</taxon>
        <taxon>Polyporaceae</taxon>
        <taxon>Trametes</taxon>
    </lineage>
</organism>
<evidence type="ECO:0000259" key="1">
    <source>
        <dbReference type="Pfam" id="PF20149"/>
    </source>
</evidence>
<evidence type="ECO:0000313" key="2">
    <source>
        <dbReference type="EMBL" id="OJT07291.1"/>
    </source>
</evidence>
<gene>
    <name evidence="2" type="ORF">TRAPUB_1859</name>
</gene>
<dbReference type="Proteomes" id="UP000184267">
    <property type="component" value="Unassembled WGS sequence"/>
</dbReference>
<dbReference type="STRING" id="154538.A0A1M2VI68"/>
<name>A0A1M2VI68_TRAPU</name>
<dbReference type="AlphaFoldDB" id="A0A1M2VI68"/>
<dbReference type="OMA" id="LINHACH"/>
<comment type="caution">
    <text evidence="2">The sequence shown here is derived from an EMBL/GenBank/DDBJ whole genome shotgun (WGS) entry which is preliminary data.</text>
</comment>
<accession>A0A1M2VI68</accession>
<evidence type="ECO:0000313" key="3">
    <source>
        <dbReference type="Proteomes" id="UP000184267"/>
    </source>
</evidence>
<feature type="non-terminal residue" evidence="2">
    <location>
        <position position="248"/>
    </location>
</feature>
<keyword evidence="3" id="KW-1185">Reference proteome</keyword>
<dbReference type="EMBL" id="MNAD01001199">
    <property type="protein sequence ID" value="OJT07291.1"/>
    <property type="molecule type" value="Genomic_DNA"/>
</dbReference>
<dbReference type="Pfam" id="PF20149">
    <property type="entry name" value="DUF6532"/>
    <property type="match status" value="1"/>
</dbReference>
<sequence length="248" mass="27290">MSSASGTSSVTTDSVSAPIHGAASLPAPFKNAKVPTGKPKASDYEPRVAKLINHACHQFEVLLATDQPFPEPGVSVQWATRVWTDVCQAVQINYTFSDRIEKVITARASHARGVLRDKLRPLVAQTYGFVSDGTERAKAKNIALYTSLLDRDAQLDAEPCFHYKNVETKQGFAQNKLITTAIKAQWFADVGAPGVKYSSQFSPLCEVTIVFIFTTIEFCLDQWASGHYDKNLTYSDKVYRANACMTAQ</sequence>